<sequence>MDELNLEECICPICLCILIEPVTMPCTHTLCYLCFTQNVEDTSLSCPMCRTRISNWARRAAKTKTLINKKLWGDIQQCFPDKVKKRMNDCDDEDLEDAVFHPMINIAQPGEIRQEFEAQLKELEKQREIERRREQEASEKLIRKLQEEEQWQQRENKEREEQDLVLAQQLSKEGSPIMQRRLSELEEERKQNIKKLSKSTSTKSKSVTERTCNYSLQDMVDGCDAGKENNARGAKANENGAIKIEFENGQDFDDMPKLPKMIVPLKPNLDDDIVDLDIAPVLDDKSVIIVRSDSRKSKKRKMDHSPSLSDTALLQDQSILSSAKKKKKNHVQKLSDEKSMPKLSPQRSIMDWIVKGSASSALRNLEKATEKGDNETEDPLLDEGESFKQQCSVSSRIDSVPSRGVSKKGKISERSKNGNLQNKSYLLRKKLKHCRQYGDFIWDSLKTGRFAKSSRKVHKDSSSTNKNDDVDMCASIESNSQLTNKIQKPMDMVSKGTPSKRKVHLGHSSTISPHKRQKNSSTISPQKGQKSSTFSPHKEQNQRKPSSTSEESFLEEMSEREQQEYKDRMLAERLAKQYEMEVKMATQFYKMKGSDEEYNFRRKSKASTS</sequence>
<dbReference type="InterPro" id="IPR051657">
    <property type="entry name" value="RNF168/RNF169_E3_ubiq-ligase"/>
</dbReference>
<evidence type="ECO:0000256" key="9">
    <source>
        <dbReference type="ARBA" id="ARBA00022833"/>
    </source>
</evidence>
<dbReference type="InterPro" id="IPR013083">
    <property type="entry name" value="Znf_RING/FYVE/PHD"/>
</dbReference>
<dbReference type="GO" id="GO:0035861">
    <property type="term" value="C:site of double-strand break"/>
    <property type="evidence" value="ECO:0007669"/>
    <property type="project" value="TreeGrafter"/>
</dbReference>
<comment type="caution">
    <text evidence="15">The sequence shown here is derived from an EMBL/GenBank/DDBJ whole genome shotgun (WGS) entry which is preliminary data.</text>
</comment>
<feature type="compositionally biased region" description="Polar residues" evidence="13">
    <location>
        <begin position="476"/>
        <end position="486"/>
    </location>
</feature>
<evidence type="ECO:0000256" key="3">
    <source>
        <dbReference type="ARBA" id="ARBA00012483"/>
    </source>
</evidence>
<evidence type="ECO:0000313" key="15">
    <source>
        <dbReference type="EMBL" id="KAK3094496.1"/>
    </source>
</evidence>
<dbReference type="EC" id="2.3.2.27" evidence="3"/>
<keyword evidence="8" id="KW-0833">Ubl conjugation pathway</keyword>
<feature type="compositionally biased region" description="Polar residues" evidence="13">
    <location>
        <begin position="306"/>
        <end position="321"/>
    </location>
</feature>
<evidence type="ECO:0000256" key="2">
    <source>
        <dbReference type="ARBA" id="ARBA00004123"/>
    </source>
</evidence>
<keyword evidence="9" id="KW-0862">Zinc</keyword>
<accession>A0AA88Y543</accession>
<dbReference type="PANTHER" id="PTHR23328">
    <property type="entry name" value="RING-TYPE DOMAIN-CONTAINING PROTEIN"/>
    <property type="match status" value="1"/>
</dbReference>
<name>A0AA88Y543_PINIB</name>
<keyword evidence="4" id="KW-0808">Transferase</keyword>
<evidence type="ECO:0000256" key="4">
    <source>
        <dbReference type="ARBA" id="ARBA00022679"/>
    </source>
</evidence>
<keyword evidence="7 11" id="KW-0863">Zinc-finger</keyword>
<evidence type="ECO:0000256" key="6">
    <source>
        <dbReference type="ARBA" id="ARBA00022763"/>
    </source>
</evidence>
<keyword evidence="6" id="KW-0227">DNA damage</keyword>
<feature type="region of interest" description="Disordered" evidence="13">
    <location>
        <begin position="590"/>
        <end position="609"/>
    </location>
</feature>
<keyword evidence="5" id="KW-0479">Metal-binding</keyword>
<proteinExistence type="predicted"/>
<keyword evidence="16" id="KW-1185">Reference proteome</keyword>
<evidence type="ECO:0000256" key="12">
    <source>
        <dbReference type="SAM" id="Coils"/>
    </source>
</evidence>
<dbReference type="PROSITE" id="PS50089">
    <property type="entry name" value="ZF_RING_2"/>
    <property type="match status" value="1"/>
</dbReference>
<dbReference type="SUPFAM" id="SSF57850">
    <property type="entry name" value="RING/U-box"/>
    <property type="match status" value="1"/>
</dbReference>
<evidence type="ECO:0000256" key="8">
    <source>
        <dbReference type="ARBA" id="ARBA00022786"/>
    </source>
</evidence>
<dbReference type="CDD" id="cd22249">
    <property type="entry name" value="UDM1_RNF168_RNF169-like"/>
    <property type="match status" value="1"/>
</dbReference>
<dbReference type="InterPro" id="IPR018957">
    <property type="entry name" value="Znf_C3HC4_RING-type"/>
</dbReference>
<gene>
    <name evidence="15" type="ORF">FSP39_002504</name>
</gene>
<comment type="catalytic activity">
    <reaction evidence="1">
        <text>S-ubiquitinyl-[E2 ubiquitin-conjugating enzyme]-L-cysteine + [acceptor protein]-L-lysine = [E2 ubiquitin-conjugating enzyme]-L-cysteine + N(6)-ubiquitinyl-[acceptor protein]-L-lysine.</text>
        <dbReference type="EC" id="2.3.2.27"/>
    </reaction>
</comment>
<evidence type="ECO:0000256" key="10">
    <source>
        <dbReference type="ARBA" id="ARBA00023242"/>
    </source>
</evidence>
<dbReference type="GO" id="GO:0008270">
    <property type="term" value="F:zinc ion binding"/>
    <property type="evidence" value="ECO:0007669"/>
    <property type="project" value="UniProtKB-KW"/>
</dbReference>
<feature type="compositionally biased region" description="Basic and acidic residues" evidence="13">
    <location>
        <begin position="557"/>
        <end position="568"/>
    </location>
</feature>
<dbReference type="GO" id="GO:0061630">
    <property type="term" value="F:ubiquitin protein ligase activity"/>
    <property type="evidence" value="ECO:0007669"/>
    <property type="project" value="UniProtKB-EC"/>
</dbReference>
<dbReference type="Proteomes" id="UP001186944">
    <property type="component" value="Unassembled WGS sequence"/>
</dbReference>
<evidence type="ECO:0000313" key="16">
    <source>
        <dbReference type="Proteomes" id="UP001186944"/>
    </source>
</evidence>
<evidence type="ECO:0000256" key="1">
    <source>
        <dbReference type="ARBA" id="ARBA00000900"/>
    </source>
</evidence>
<feature type="region of interest" description="Disordered" evidence="13">
    <location>
        <begin position="451"/>
        <end position="568"/>
    </location>
</feature>
<keyword evidence="12" id="KW-0175">Coiled coil</keyword>
<feature type="compositionally biased region" description="Polar residues" evidence="13">
    <location>
        <begin position="519"/>
        <end position="535"/>
    </location>
</feature>
<feature type="compositionally biased region" description="Polar residues" evidence="13">
    <location>
        <begin position="387"/>
        <end position="397"/>
    </location>
</feature>
<feature type="compositionally biased region" description="Acidic residues" evidence="13">
    <location>
        <begin position="375"/>
        <end position="384"/>
    </location>
</feature>
<evidence type="ECO:0000259" key="14">
    <source>
        <dbReference type="PROSITE" id="PS50089"/>
    </source>
</evidence>
<dbReference type="GO" id="GO:0031491">
    <property type="term" value="F:nucleosome binding"/>
    <property type="evidence" value="ECO:0007669"/>
    <property type="project" value="TreeGrafter"/>
</dbReference>
<reference evidence="15" key="1">
    <citation type="submission" date="2019-08" db="EMBL/GenBank/DDBJ databases">
        <title>The improved chromosome-level genome for the pearl oyster Pinctada fucata martensii using PacBio sequencing and Hi-C.</title>
        <authorList>
            <person name="Zheng Z."/>
        </authorList>
    </citation>
    <scope>NUCLEOTIDE SEQUENCE</scope>
    <source>
        <strain evidence="15">ZZ-2019</strain>
        <tissue evidence="15">Adductor muscle</tissue>
    </source>
</reference>
<evidence type="ECO:0000256" key="5">
    <source>
        <dbReference type="ARBA" id="ARBA00022723"/>
    </source>
</evidence>
<feature type="coiled-coil region" evidence="12">
    <location>
        <begin position="113"/>
        <end position="162"/>
    </location>
</feature>
<dbReference type="AlphaFoldDB" id="A0AA88Y543"/>
<dbReference type="SMART" id="SM00184">
    <property type="entry name" value="RING"/>
    <property type="match status" value="1"/>
</dbReference>
<organism evidence="15 16">
    <name type="scientific">Pinctada imbricata</name>
    <name type="common">Atlantic pearl-oyster</name>
    <name type="synonym">Pinctada martensii</name>
    <dbReference type="NCBI Taxonomy" id="66713"/>
    <lineage>
        <taxon>Eukaryota</taxon>
        <taxon>Metazoa</taxon>
        <taxon>Spiralia</taxon>
        <taxon>Lophotrochozoa</taxon>
        <taxon>Mollusca</taxon>
        <taxon>Bivalvia</taxon>
        <taxon>Autobranchia</taxon>
        <taxon>Pteriomorphia</taxon>
        <taxon>Pterioida</taxon>
        <taxon>Pterioidea</taxon>
        <taxon>Pteriidae</taxon>
        <taxon>Pinctada</taxon>
    </lineage>
</organism>
<dbReference type="Gene3D" id="3.30.40.10">
    <property type="entry name" value="Zinc/RING finger domain, C3HC4 (zinc finger)"/>
    <property type="match status" value="1"/>
</dbReference>
<keyword evidence="10" id="KW-0539">Nucleus</keyword>
<dbReference type="InterPro" id="IPR001841">
    <property type="entry name" value="Znf_RING"/>
</dbReference>
<evidence type="ECO:0000256" key="13">
    <source>
        <dbReference type="SAM" id="MobiDB-lite"/>
    </source>
</evidence>
<comment type="subcellular location">
    <subcellularLocation>
        <location evidence="2">Nucleus</location>
    </subcellularLocation>
</comment>
<feature type="region of interest" description="Disordered" evidence="13">
    <location>
        <begin position="293"/>
        <end position="346"/>
    </location>
</feature>
<dbReference type="EMBL" id="VSWD01000008">
    <property type="protein sequence ID" value="KAK3094496.1"/>
    <property type="molecule type" value="Genomic_DNA"/>
</dbReference>
<protein>
    <recommendedName>
        <fullName evidence="3">RING-type E3 ubiquitin transferase</fullName>
        <ecNumber evidence="3">2.3.2.27</ecNumber>
    </recommendedName>
</protein>
<feature type="domain" description="RING-type" evidence="14">
    <location>
        <begin position="11"/>
        <end position="50"/>
    </location>
</feature>
<dbReference type="GO" id="GO:0005634">
    <property type="term" value="C:nucleus"/>
    <property type="evidence" value="ECO:0007669"/>
    <property type="project" value="UniProtKB-SubCell"/>
</dbReference>
<dbReference type="PANTHER" id="PTHR23328:SF0">
    <property type="entry name" value="RING-TYPE DOMAIN-CONTAINING PROTEIN"/>
    <property type="match status" value="1"/>
</dbReference>
<dbReference type="CDD" id="cd16550">
    <property type="entry name" value="RING-HC_RNF168"/>
    <property type="match status" value="1"/>
</dbReference>
<evidence type="ECO:0000256" key="7">
    <source>
        <dbReference type="ARBA" id="ARBA00022771"/>
    </source>
</evidence>
<dbReference type="Pfam" id="PF00097">
    <property type="entry name" value="zf-C3HC4"/>
    <property type="match status" value="1"/>
</dbReference>
<dbReference type="GO" id="GO:0006302">
    <property type="term" value="P:double-strand break repair"/>
    <property type="evidence" value="ECO:0007669"/>
    <property type="project" value="TreeGrafter"/>
</dbReference>
<feature type="region of interest" description="Disordered" evidence="13">
    <location>
        <begin position="366"/>
        <end position="417"/>
    </location>
</feature>
<evidence type="ECO:0000256" key="11">
    <source>
        <dbReference type="PROSITE-ProRule" id="PRU00175"/>
    </source>
</evidence>